<dbReference type="CDD" id="cd06578">
    <property type="entry name" value="HemD"/>
    <property type="match status" value="1"/>
</dbReference>
<dbReference type="InterPro" id="IPR036108">
    <property type="entry name" value="4pyrrol_syn_uPrphyn_synt_sf"/>
</dbReference>
<dbReference type="Proteomes" id="UP001356170">
    <property type="component" value="Unassembled WGS sequence"/>
</dbReference>
<keyword evidence="2" id="KW-0456">Lyase</keyword>
<dbReference type="GO" id="GO:0004852">
    <property type="term" value="F:uroporphyrinogen-III synthase activity"/>
    <property type="evidence" value="ECO:0007669"/>
    <property type="project" value="UniProtKB-EC"/>
</dbReference>
<reference evidence="2 3" key="1">
    <citation type="submission" date="2024-01" db="EMBL/GenBank/DDBJ databases">
        <title>Novel species of the genus Luteimonas isolated from rivers.</title>
        <authorList>
            <person name="Lu H."/>
        </authorList>
    </citation>
    <scope>NUCLEOTIDE SEQUENCE [LARGE SCALE GENOMIC DNA]</scope>
    <source>
        <strain evidence="2 3">FXH3W</strain>
    </source>
</reference>
<dbReference type="Pfam" id="PF02602">
    <property type="entry name" value="HEM4"/>
    <property type="match status" value="1"/>
</dbReference>
<comment type="caution">
    <text evidence="2">The sequence shown here is derived from an EMBL/GenBank/DDBJ whole genome shotgun (WGS) entry which is preliminary data.</text>
</comment>
<dbReference type="SUPFAM" id="SSF69618">
    <property type="entry name" value="HemD-like"/>
    <property type="match status" value="1"/>
</dbReference>
<sequence length="243" mass="25472">MQSASAAALRGEGGVGSPYSVLDLTPWDIVPEENWVWPEFDLGVITSPAAASLVVGRFESLLHGYKWFAPGQGTAAVLRPLVSVAAPVVSQDSEGLLALPALQSEAVQGRRVAVFTAPGGRGLIPWVLRERGAEVAEVFVYRRVKVAPDPAVRERWASLRARSGARGWVWVTSAAAYRALRAQLSEPERLALSGLGHVVSSERIGAVVGSLGAAEIVVAAGPSESDLWDALANAGMNGGCVGR</sequence>
<evidence type="ECO:0000313" key="3">
    <source>
        <dbReference type="Proteomes" id="UP001356170"/>
    </source>
</evidence>
<evidence type="ECO:0000259" key="1">
    <source>
        <dbReference type="Pfam" id="PF02602"/>
    </source>
</evidence>
<organism evidence="2 3">
    <name type="scientific">Aquilutibacter rugosus</name>
    <dbReference type="NCBI Taxonomy" id="3115820"/>
    <lineage>
        <taxon>Bacteria</taxon>
        <taxon>Pseudomonadati</taxon>
        <taxon>Pseudomonadota</taxon>
        <taxon>Gammaproteobacteria</taxon>
        <taxon>Lysobacterales</taxon>
        <taxon>Lysobacteraceae</taxon>
        <taxon>Aquilutibacter</taxon>
    </lineage>
</organism>
<protein>
    <submittedName>
        <fullName evidence="2">Uroporphyrinogen-III synthase</fullName>
        <ecNumber evidence="2">4.2.1.75</ecNumber>
    </submittedName>
</protein>
<dbReference type="RefSeq" id="WP_331690169.1">
    <property type="nucleotide sequence ID" value="NZ_JAZHBN010000008.1"/>
</dbReference>
<dbReference type="InterPro" id="IPR003754">
    <property type="entry name" value="4pyrrol_synth_uPrphyn_synth"/>
</dbReference>
<gene>
    <name evidence="2" type="ORF">V3390_02565</name>
</gene>
<accession>A0ABU7UX68</accession>
<evidence type="ECO:0000313" key="2">
    <source>
        <dbReference type="EMBL" id="MEF2155116.1"/>
    </source>
</evidence>
<proteinExistence type="predicted"/>
<feature type="domain" description="Tetrapyrrole biosynthesis uroporphyrinogen III synthase" evidence="1">
    <location>
        <begin position="6"/>
        <end position="228"/>
    </location>
</feature>
<dbReference type="EMBL" id="JAZHBO010000001">
    <property type="protein sequence ID" value="MEF2155116.1"/>
    <property type="molecule type" value="Genomic_DNA"/>
</dbReference>
<keyword evidence="3" id="KW-1185">Reference proteome</keyword>
<dbReference type="Gene3D" id="3.40.50.10090">
    <property type="match status" value="2"/>
</dbReference>
<name>A0ABU7UX68_9GAMM</name>
<dbReference type="EC" id="4.2.1.75" evidence="2"/>